<comment type="caution">
    <text evidence="5">The sequence shown here is derived from an EMBL/GenBank/DDBJ whole genome shotgun (WGS) entry which is preliminary data.</text>
</comment>
<evidence type="ECO:0000256" key="3">
    <source>
        <dbReference type="ARBA" id="ARBA00038874"/>
    </source>
</evidence>
<evidence type="ECO:0000313" key="6">
    <source>
        <dbReference type="Proteomes" id="UP000266841"/>
    </source>
</evidence>
<dbReference type="AlphaFoldDB" id="K0RQ40"/>
<gene>
    <name evidence="5" type="ORF">THAOC_24305</name>
</gene>
<dbReference type="GO" id="GO:0005737">
    <property type="term" value="C:cytoplasm"/>
    <property type="evidence" value="ECO:0007669"/>
    <property type="project" value="TreeGrafter"/>
</dbReference>
<protein>
    <recommendedName>
        <fullName evidence="3">ethanolamine kinase</fullName>
        <ecNumber evidence="3">2.7.1.82</ecNumber>
    </recommendedName>
</protein>
<dbReference type="CDD" id="cd05157">
    <property type="entry name" value="ETNK_euk"/>
    <property type="match status" value="1"/>
</dbReference>
<dbReference type="PANTHER" id="PTHR22603">
    <property type="entry name" value="CHOLINE/ETHANOALAMINE KINASE"/>
    <property type="match status" value="1"/>
</dbReference>
<evidence type="ECO:0000313" key="5">
    <source>
        <dbReference type="EMBL" id="EJK55898.1"/>
    </source>
</evidence>
<evidence type="ECO:0000256" key="4">
    <source>
        <dbReference type="SAM" id="Phobius"/>
    </source>
</evidence>
<dbReference type="InterPro" id="IPR011009">
    <property type="entry name" value="Kinase-like_dom_sf"/>
</dbReference>
<comment type="pathway">
    <text evidence="1">Phospholipid metabolism; phosphatidylethanolamine biosynthesis; phosphatidylethanolamine from ethanolamine: step 1/3.</text>
</comment>
<dbReference type="EMBL" id="AGNL01032947">
    <property type="protein sequence ID" value="EJK55898.1"/>
    <property type="molecule type" value="Genomic_DNA"/>
</dbReference>
<feature type="transmembrane region" description="Helical" evidence="4">
    <location>
        <begin position="70"/>
        <end position="97"/>
    </location>
</feature>
<comment type="similarity">
    <text evidence="2">Belongs to the choline/ethanolamine kinase family.</text>
</comment>
<dbReference type="Gene3D" id="3.30.200.20">
    <property type="entry name" value="Phosphorylase Kinase, domain 1"/>
    <property type="match status" value="1"/>
</dbReference>
<dbReference type="PANTHER" id="PTHR22603:SF66">
    <property type="entry name" value="ETHANOLAMINE KINASE"/>
    <property type="match status" value="1"/>
</dbReference>
<keyword evidence="4" id="KW-0472">Membrane</keyword>
<dbReference type="OMA" id="VASHIHW"/>
<evidence type="ECO:0000256" key="1">
    <source>
        <dbReference type="ARBA" id="ARBA00037883"/>
    </source>
</evidence>
<sequence length="553" mass="62211">MRRRMTRPYVAEPLAAPAPVVAWSRLPLPPLLPASTISQILLLQLGVSAAQPRRIDGRRRRRCISDHFDLLASLLFIFINSIGPDIIYTQLLVAAVLQNMAPSKFVKSRELASDGDEYSSYMACGRPYFPNLDIESDDDNSICRASLITAVHSIYIAARTNAKNVDLGGSSAMDDEIDIRSMTKSVDWGVASTGMLPKLTCSRVTGGLTNELYRVTGFVGLKQEFSRLLAPLLPDDGPKVASLVDFDSVLVRKLGAEGMIDRDAETSTYAHLCNADVAYRYLGRFKNGRVEGWLDGFMTLKCEDLDESTSLEIAKEMAKLHCSFDLPPGELRDHYFGVDPDTISVGLWEQLKDWTTQARSHVEFKTPRDTRRAKALKLDEIECEVERYIDMFSSKSKEEQKEGVVFCHNDLLPANIMKHSDSNEIQLIDFEYGGTNYSAFDIANHFNEYAGGVGEGENGNTDYSRFPSLERQQSFCVEYIKTARESRPDYVSGRSLHEEAADLLKMVEVFVMINHLYWGTWAVNQAAEEGCDGEFDYLNYAENRFKEFRSKKT</sequence>
<dbReference type="Proteomes" id="UP000266841">
    <property type="component" value="Unassembled WGS sequence"/>
</dbReference>
<proteinExistence type="inferred from homology"/>
<dbReference type="GO" id="GO:0004305">
    <property type="term" value="F:ethanolamine kinase activity"/>
    <property type="evidence" value="ECO:0007669"/>
    <property type="project" value="UniProtKB-EC"/>
</dbReference>
<dbReference type="SUPFAM" id="SSF56112">
    <property type="entry name" value="Protein kinase-like (PK-like)"/>
    <property type="match status" value="1"/>
</dbReference>
<reference evidence="5 6" key="1">
    <citation type="journal article" date="2012" name="Genome Biol.">
        <title>Genome and low-iron response of an oceanic diatom adapted to chronic iron limitation.</title>
        <authorList>
            <person name="Lommer M."/>
            <person name="Specht M."/>
            <person name="Roy A.S."/>
            <person name="Kraemer L."/>
            <person name="Andreson R."/>
            <person name="Gutowska M.A."/>
            <person name="Wolf J."/>
            <person name="Bergner S.V."/>
            <person name="Schilhabel M.B."/>
            <person name="Klostermeier U.C."/>
            <person name="Beiko R.G."/>
            <person name="Rosenstiel P."/>
            <person name="Hippler M."/>
            <person name="Laroche J."/>
        </authorList>
    </citation>
    <scope>NUCLEOTIDE SEQUENCE [LARGE SCALE GENOMIC DNA]</scope>
    <source>
        <strain evidence="5 6">CCMP1005</strain>
    </source>
</reference>
<evidence type="ECO:0000256" key="2">
    <source>
        <dbReference type="ARBA" id="ARBA00038211"/>
    </source>
</evidence>
<dbReference type="Gene3D" id="3.90.1200.10">
    <property type="match status" value="1"/>
</dbReference>
<dbReference type="eggNOG" id="KOG4720">
    <property type="taxonomic scope" value="Eukaryota"/>
</dbReference>
<keyword evidence="4" id="KW-1133">Transmembrane helix</keyword>
<name>K0RQ40_THAOC</name>
<keyword evidence="4" id="KW-0812">Transmembrane</keyword>
<organism evidence="5 6">
    <name type="scientific">Thalassiosira oceanica</name>
    <name type="common">Marine diatom</name>
    <dbReference type="NCBI Taxonomy" id="159749"/>
    <lineage>
        <taxon>Eukaryota</taxon>
        <taxon>Sar</taxon>
        <taxon>Stramenopiles</taxon>
        <taxon>Ochrophyta</taxon>
        <taxon>Bacillariophyta</taxon>
        <taxon>Coscinodiscophyceae</taxon>
        <taxon>Thalassiosirophycidae</taxon>
        <taxon>Thalassiosirales</taxon>
        <taxon>Thalassiosiraceae</taxon>
        <taxon>Thalassiosira</taxon>
    </lineage>
</organism>
<keyword evidence="6" id="KW-1185">Reference proteome</keyword>
<accession>K0RQ40</accession>
<dbReference type="OrthoDB" id="10267235at2759"/>
<dbReference type="GO" id="GO:0006646">
    <property type="term" value="P:phosphatidylethanolamine biosynthetic process"/>
    <property type="evidence" value="ECO:0007669"/>
    <property type="project" value="TreeGrafter"/>
</dbReference>
<dbReference type="EC" id="2.7.1.82" evidence="3"/>
<dbReference type="Pfam" id="PF01633">
    <property type="entry name" value="Choline_kinase"/>
    <property type="match status" value="1"/>
</dbReference>